<protein>
    <submittedName>
        <fullName evidence="1">SDR family NAD(P)-dependent oxidoreductase</fullName>
    </submittedName>
</protein>
<accession>A0ABT1REV2</accession>
<dbReference type="PANTHER" id="PTHR43544">
    <property type="entry name" value="SHORT-CHAIN DEHYDROGENASE/REDUCTASE"/>
    <property type="match status" value="1"/>
</dbReference>
<dbReference type="PANTHER" id="PTHR43544:SF12">
    <property type="entry name" value="NAD(P)-BINDING ROSSMANN-FOLD SUPERFAMILY PROTEIN"/>
    <property type="match status" value="1"/>
</dbReference>
<dbReference type="InterPro" id="IPR051468">
    <property type="entry name" value="Fungal_SecMetab_SDRs"/>
</dbReference>
<dbReference type="PRINTS" id="PR00081">
    <property type="entry name" value="GDHRDH"/>
</dbReference>
<dbReference type="SUPFAM" id="SSF51735">
    <property type="entry name" value="NAD(P)-binding Rossmann-fold domains"/>
    <property type="match status" value="1"/>
</dbReference>
<dbReference type="InterPro" id="IPR036291">
    <property type="entry name" value="NAD(P)-bd_dom_sf"/>
</dbReference>
<reference evidence="1" key="1">
    <citation type="submission" date="2021-07" db="EMBL/GenBank/DDBJ databases">
        <title>Shinella sp. nov., a novel member of the genus Shinella from water.</title>
        <authorList>
            <person name="Deng Y."/>
        </authorList>
    </citation>
    <scope>NUCLEOTIDE SEQUENCE</scope>
    <source>
        <strain evidence="1">CPCC 100929</strain>
    </source>
</reference>
<dbReference type="Gene3D" id="3.40.50.720">
    <property type="entry name" value="NAD(P)-binding Rossmann-like Domain"/>
    <property type="match status" value="1"/>
</dbReference>
<evidence type="ECO:0000313" key="2">
    <source>
        <dbReference type="Proteomes" id="UP000996601"/>
    </source>
</evidence>
<dbReference type="Proteomes" id="UP000996601">
    <property type="component" value="Unassembled WGS sequence"/>
</dbReference>
<dbReference type="RefSeq" id="WP_256120306.1">
    <property type="nucleotide sequence ID" value="NZ_WHSB02000014.1"/>
</dbReference>
<name>A0ABT1REV2_9HYPH</name>
<dbReference type="Pfam" id="PF00106">
    <property type="entry name" value="adh_short"/>
    <property type="match status" value="1"/>
</dbReference>
<proteinExistence type="predicted"/>
<keyword evidence="2" id="KW-1185">Reference proteome</keyword>
<organism evidence="1 2">
    <name type="scientific">Shinella lacus</name>
    <dbReference type="NCBI Taxonomy" id="2654216"/>
    <lineage>
        <taxon>Bacteria</taxon>
        <taxon>Pseudomonadati</taxon>
        <taxon>Pseudomonadota</taxon>
        <taxon>Alphaproteobacteria</taxon>
        <taxon>Hyphomicrobiales</taxon>
        <taxon>Rhizobiaceae</taxon>
        <taxon>Shinella</taxon>
    </lineage>
</organism>
<evidence type="ECO:0000313" key="1">
    <source>
        <dbReference type="EMBL" id="MCQ4633687.1"/>
    </source>
</evidence>
<dbReference type="InterPro" id="IPR002347">
    <property type="entry name" value="SDR_fam"/>
</dbReference>
<dbReference type="EMBL" id="WHSB02000014">
    <property type="protein sequence ID" value="MCQ4633687.1"/>
    <property type="molecule type" value="Genomic_DNA"/>
</dbReference>
<comment type="caution">
    <text evidence="1">The sequence shown here is derived from an EMBL/GenBank/DDBJ whole genome shotgun (WGS) entry which is preliminary data.</text>
</comment>
<gene>
    <name evidence="1" type="ORF">GB927_026875</name>
</gene>
<sequence>MKALVIGSSGGIGKALTECLRADTRFDTVATLSRSADGLDISNENSVSVCARQMKQVHDAFDLIINAAGALVIDGSVPEKSVKAIRVDALMNQFLVNAIGPALLLKHFHGLLPRNARSLFASLSARVGSIGHNRLGGWISYRAAKAAQNQIVNTASLEIARTHPAAIVVALHPGTVATQLSHPFISGHQATSPEDAAARLLATIERLQPHQSGGFFSNDGQSIAW</sequence>